<evidence type="ECO:0000256" key="1">
    <source>
        <dbReference type="SAM" id="MobiDB-lite"/>
    </source>
</evidence>
<feature type="chain" id="PRO_5044665835" evidence="2">
    <location>
        <begin position="25"/>
        <end position="224"/>
    </location>
</feature>
<feature type="region of interest" description="Disordered" evidence="1">
    <location>
        <begin position="175"/>
        <end position="197"/>
    </location>
</feature>
<dbReference type="GeneID" id="111102299"/>
<dbReference type="AlphaFoldDB" id="A0A8B8AGR4"/>
<organism evidence="3 4">
    <name type="scientific">Crassostrea virginica</name>
    <name type="common">Eastern oyster</name>
    <dbReference type="NCBI Taxonomy" id="6565"/>
    <lineage>
        <taxon>Eukaryota</taxon>
        <taxon>Metazoa</taxon>
        <taxon>Spiralia</taxon>
        <taxon>Lophotrochozoa</taxon>
        <taxon>Mollusca</taxon>
        <taxon>Bivalvia</taxon>
        <taxon>Autobranchia</taxon>
        <taxon>Pteriomorphia</taxon>
        <taxon>Ostreida</taxon>
        <taxon>Ostreoidea</taxon>
        <taxon>Ostreidae</taxon>
        <taxon>Crassostrea</taxon>
    </lineage>
</organism>
<evidence type="ECO:0000313" key="3">
    <source>
        <dbReference type="Proteomes" id="UP000694844"/>
    </source>
</evidence>
<feature type="compositionally biased region" description="Low complexity" evidence="1">
    <location>
        <begin position="175"/>
        <end position="190"/>
    </location>
</feature>
<sequence>MGSIQILAFAVSLILMLDGPKAQSCKPCLILQFKTNMLPFFGASSNGFNLATDRNCNQMGTCYTTSDPEKVSKCVVYQGMVMMNLETGLITIDVKAELVFRKCEEVSTNEPIGCTSIKAEKDLNINIFDDVLSMLPNEVSKTLKNILSSNDITFNGSRCLNEDIQREVSGSYGHIPSGSNGNIPSGSDGNTPSCASISKNSDSRNASMLIVVLVLAVITFDFEA</sequence>
<evidence type="ECO:0000256" key="2">
    <source>
        <dbReference type="SAM" id="SignalP"/>
    </source>
</evidence>
<keyword evidence="2" id="KW-0732">Signal</keyword>
<accession>A0A8B8AGR4</accession>
<dbReference type="RefSeq" id="XP_022290692.1">
    <property type="nucleotide sequence ID" value="XM_022434984.1"/>
</dbReference>
<evidence type="ECO:0000313" key="4">
    <source>
        <dbReference type="RefSeq" id="XP_022290692.1"/>
    </source>
</evidence>
<name>A0A8B8AGR4_CRAVI</name>
<feature type="signal peptide" evidence="2">
    <location>
        <begin position="1"/>
        <end position="24"/>
    </location>
</feature>
<protein>
    <submittedName>
        <fullName evidence="4 5">Uncharacterized protein LOC111102299</fullName>
    </submittedName>
</protein>
<keyword evidence="3" id="KW-1185">Reference proteome</keyword>
<proteinExistence type="predicted"/>
<gene>
    <name evidence="4 5" type="primary">LOC111102299</name>
</gene>
<dbReference type="Proteomes" id="UP000694844">
    <property type="component" value="Chromosome 6"/>
</dbReference>
<evidence type="ECO:0000313" key="5">
    <source>
        <dbReference type="RefSeq" id="XP_022290693.1"/>
    </source>
</evidence>
<dbReference type="RefSeq" id="XP_022290693.1">
    <property type="nucleotide sequence ID" value="XM_022434985.1"/>
</dbReference>
<dbReference type="KEGG" id="cvn:111102299"/>
<reference evidence="4 5" key="1">
    <citation type="submission" date="2025-04" db="UniProtKB">
        <authorList>
            <consortium name="RefSeq"/>
        </authorList>
    </citation>
    <scope>IDENTIFICATION</scope>
    <source>
        <tissue evidence="4 5">Whole sample</tissue>
    </source>
</reference>